<evidence type="ECO:0000256" key="3">
    <source>
        <dbReference type="ARBA" id="ARBA00009516"/>
    </source>
</evidence>
<dbReference type="Proteomes" id="UP000541610">
    <property type="component" value="Unassembled WGS sequence"/>
</dbReference>
<evidence type="ECO:0000259" key="10">
    <source>
        <dbReference type="Pfam" id="PF14681"/>
    </source>
</evidence>
<dbReference type="AlphaFoldDB" id="A0A7J6PB27"/>
<comment type="cofactor">
    <cofactor evidence="1">
        <name>Mg(2+)</name>
        <dbReference type="ChEBI" id="CHEBI:18420"/>
    </cofactor>
</comment>
<sequence length="243" mass="27181">MPPSIIDASDDAERRRVSLVTAKYHGNVHVLRPTLFLKSQMTVLREKTASCAEFRRATDHITRRLIQAAIHLGWIRYSNEENVTTLTRETVGGVRLQEDDIVAVSILRAGESMEAPVLKIFPEARIGKILIQRDEETATPHLYYIKLPSCKTPPQILLLDPMIGTAGSSTMAIRCLLESTQCHVKEENIIFLNLVSCPEGIEGLLAKYPKVRMVSACLDRCLNDRAYIVPGLGDFGDRYFGTN</sequence>
<dbReference type="GO" id="GO:0005525">
    <property type="term" value="F:GTP binding"/>
    <property type="evidence" value="ECO:0007669"/>
    <property type="project" value="UniProtKB-KW"/>
</dbReference>
<dbReference type="GO" id="GO:0008655">
    <property type="term" value="P:pyrimidine-containing compound salvage"/>
    <property type="evidence" value="ECO:0007669"/>
    <property type="project" value="UniProtKB-ARBA"/>
</dbReference>
<evidence type="ECO:0000256" key="8">
    <source>
        <dbReference type="ARBA" id="ARBA00022741"/>
    </source>
</evidence>
<evidence type="ECO:0000256" key="7">
    <source>
        <dbReference type="ARBA" id="ARBA00022679"/>
    </source>
</evidence>
<proteinExistence type="inferred from homology"/>
<evidence type="ECO:0000256" key="2">
    <source>
        <dbReference type="ARBA" id="ARBA00005180"/>
    </source>
</evidence>
<dbReference type="Gene3D" id="3.40.50.2020">
    <property type="match status" value="1"/>
</dbReference>
<dbReference type="InterPro" id="IPR000836">
    <property type="entry name" value="PRTase_dom"/>
</dbReference>
<evidence type="ECO:0000256" key="4">
    <source>
        <dbReference type="ARBA" id="ARBA00011894"/>
    </source>
</evidence>
<dbReference type="NCBIfam" id="NF001097">
    <property type="entry name" value="PRK00129.1"/>
    <property type="match status" value="1"/>
</dbReference>
<reference evidence="11 12" key="1">
    <citation type="submission" date="2020-04" db="EMBL/GenBank/DDBJ databases">
        <title>Perkinsus olseni comparative genomics.</title>
        <authorList>
            <person name="Bogema D.R."/>
        </authorList>
    </citation>
    <scope>NUCLEOTIDE SEQUENCE [LARGE SCALE GENOMIC DNA]</scope>
    <source>
        <strain evidence="11">00978-12</strain>
    </source>
</reference>
<accession>A0A7J6PB27</accession>
<comment type="pathway">
    <text evidence="2">Pyrimidine metabolism; UMP biosynthesis via salvage pathway; UMP from uracil: step 1/1.</text>
</comment>
<dbReference type="OrthoDB" id="106623at2759"/>
<name>A0A7J6PB27_PEROL</name>
<dbReference type="SUPFAM" id="SSF53271">
    <property type="entry name" value="PRTase-like"/>
    <property type="match status" value="1"/>
</dbReference>
<dbReference type="CDD" id="cd06223">
    <property type="entry name" value="PRTases_typeI"/>
    <property type="match status" value="1"/>
</dbReference>
<evidence type="ECO:0000256" key="9">
    <source>
        <dbReference type="ARBA" id="ARBA00023134"/>
    </source>
</evidence>
<feature type="domain" description="Phosphoribosyltransferase" evidence="10">
    <location>
        <begin position="36"/>
        <end position="242"/>
    </location>
</feature>
<evidence type="ECO:0000256" key="1">
    <source>
        <dbReference type="ARBA" id="ARBA00001946"/>
    </source>
</evidence>
<dbReference type="InterPro" id="IPR029057">
    <property type="entry name" value="PRTase-like"/>
</dbReference>
<dbReference type="EMBL" id="JABANP010000046">
    <property type="protein sequence ID" value="KAF4693384.1"/>
    <property type="molecule type" value="Genomic_DNA"/>
</dbReference>
<comment type="similarity">
    <text evidence="3">Belongs to the UPRTase family.</text>
</comment>
<evidence type="ECO:0000313" key="11">
    <source>
        <dbReference type="EMBL" id="KAF4693384.1"/>
    </source>
</evidence>
<dbReference type="GO" id="GO:0004845">
    <property type="term" value="F:uracil phosphoribosyltransferase activity"/>
    <property type="evidence" value="ECO:0007669"/>
    <property type="project" value="UniProtKB-EC"/>
</dbReference>
<protein>
    <recommendedName>
        <fullName evidence="4">uracil phosphoribosyltransferase</fullName>
        <ecNumber evidence="4">2.4.2.9</ecNumber>
    </recommendedName>
</protein>
<organism evidence="11 12">
    <name type="scientific">Perkinsus olseni</name>
    <name type="common">Perkinsus atlanticus</name>
    <dbReference type="NCBI Taxonomy" id="32597"/>
    <lineage>
        <taxon>Eukaryota</taxon>
        <taxon>Sar</taxon>
        <taxon>Alveolata</taxon>
        <taxon>Perkinsozoa</taxon>
        <taxon>Perkinsea</taxon>
        <taxon>Perkinsida</taxon>
        <taxon>Perkinsidae</taxon>
        <taxon>Perkinsus</taxon>
    </lineage>
</organism>
<keyword evidence="8" id="KW-0547">Nucleotide-binding</keyword>
<keyword evidence="9" id="KW-0342">GTP-binding</keyword>
<evidence type="ECO:0000256" key="6">
    <source>
        <dbReference type="ARBA" id="ARBA00022676"/>
    </source>
</evidence>
<keyword evidence="6" id="KW-0328">Glycosyltransferase</keyword>
<dbReference type="Pfam" id="PF14681">
    <property type="entry name" value="UPRTase"/>
    <property type="match status" value="1"/>
</dbReference>
<keyword evidence="5" id="KW-0021">Allosteric enzyme</keyword>
<comment type="caution">
    <text evidence="11">The sequence shown here is derived from an EMBL/GenBank/DDBJ whole genome shotgun (WGS) entry which is preliminary data.</text>
</comment>
<dbReference type="FunFam" id="3.40.50.2020:FF:000023">
    <property type="entry name" value="Probable uracil phosphoribosyltransferase"/>
    <property type="match status" value="1"/>
</dbReference>
<evidence type="ECO:0000256" key="5">
    <source>
        <dbReference type="ARBA" id="ARBA00022533"/>
    </source>
</evidence>
<evidence type="ECO:0000313" key="12">
    <source>
        <dbReference type="Proteomes" id="UP000541610"/>
    </source>
</evidence>
<gene>
    <name evidence="11" type="ORF">FOZ60_011158</name>
</gene>
<keyword evidence="7" id="KW-0808">Transferase</keyword>
<dbReference type="EC" id="2.4.2.9" evidence="4"/>